<evidence type="ECO:0000256" key="10">
    <source>
        <dbReference type="ARBA" id="ARBA00023049"/>
    </source>
</evidence>
<gene>
    <name evidence="15" type="ORF">K7862_09625</name>
</gene>
<keyword evidence="9 13" id="KW-1133">Transmembrane helix</keyword>
<evidence type="ECO:0000256" key="6">
    <source>
        <dbReference type="ARBA" id="ARBA00022723"/>
    </source>
</evidence>
<feature type="transmembrane region" description="Helical" evidence="13">
    <location>
        <begin position="181"/>
        <end position="201"/>
    </location>
</feature>
<dbReference type="Proteomes" id="UP000778578">
    <property type="component" value="Unassembled WGS sequence"/>
</dbReference>
<keyword evidence="10 15" id="KW-0482">Metalloprotease</keyword>
<feature type="transmembrane region" description="Helical" evidence="13">
    <location>
        <begin position="207"/>
        <end position="224"/>
    </location>
</feature>
<dbReference type="Pfam" id="PF01435">
    <property type="entry name" value="Peptidase_M48"/>
    <property type="match status" value="1"/>
</dbReference>
<feature type="compositionally biased region" description="Polar residues" evidence="12">
    <location>
        <begin position="13"/>
        <end position="31"/>
    </location>
</feature>
<evidence type="ECO:0000256" key="5">
    <source>
        <dbReference type="ARBA" id="ARBA00022692"/>
    </source>
</evidence>
<comment type="caution">
    <text evidence="15">The sequence shown here is derived from an EMBL/GenBank/DDBJ whole genome shotgun (WGS) entry which is preliminary data.</text>
</comment>
<keyword evidence="7 15" id="KW-0378">Hydrolase</keyword>
<dbReference type="Gene3D" id="3.30.2010.10">
    <property type="entry name" value="Metalloproteases ('zincins'), catalytic domain"/>
    <property type="match status" value="1"/>
</dbReference>
<keyword evidence="3" id="KW-1003">Cell membrane</keyword>
<evidence type="ECO:0000256" key="8">
    <source>
        <dbReference type="ARBA" id="ARBA00022833"/>
    </source>
</evidence>
<evidence type="ECO:0000313" key="16">
    <source>
        <dbReference type="Proteomes" id="UP000778578"/>
    </source>
</evidence>
<feature type="region of interest" description="Disordered" evidence="12">
    <location>
        <begin position="1"/>
        <end position="106"/>
    </location>
</feature>
<keyword evidence="8" id="KW-0862">Zinc</keyword>
<accession>A0ABS7Q408</accession>
<dbReference type="InterPro" id="IPR050083">
    <property type="entry name" value="HtpX_protease"/>
</dbReference>
<keyword evidence="11 13" id="KW-0472">Membrane</keyword>
<dbReference type="EMBL" id="JAINZZ010000008">
    <property type="protein sequence ID" value="MBY8877884.1"/>
    <property type="molecule type" value="Genomic_DNA"/>
</dbReference>
<feature type="compositionally biased region" description="Low complexity" evidence="12">
    <location>
        <begin position="63"/>
        <end position="100"/>
    </location>
</feature>
<keyword evidence="4" id="KW-0645">Protease</keyword>
<evidence type="ECO:0000256" key="13">
    <source>
        <dbReference type="SAM" id="Phobius"/>
    </source>
</evidence>
<evidence type="ECO:0000259" key="14">
    <source>
        <dbReference type="Pfam" id="PF01435"/>
    </source>
</evidence>
<keyword evidence="16" id="KW-1185">Reference proteome</keyword>
<dbReference type="GO" id="GO:0008237">
    <property type="term" value="F:metallopeptidase activity"/>
    <property type="evidence" value="ECO:0007669"/>
    <property type="project" value="UniProtKB-KW"/>
</dbReference>
<sequence>MKDNDIPPARTASLVSTAEDTAQAGTASTGRTPAASAGPSIALPPTEPAPTAPAPTAPPASAPPSAAAPASAPPATTTTRATTTRASTTRATTTTTARTPQQTCPDCGEPVPADARFVVWCAACGWNTDPEGPKPLKGRLQIRAKRSADRRGDRLHADLAAHAGAGVAAPSLDAAGIAAHVLAWLVHLTTVVVAVTGVLLVVLGFPVLTQVLPGLVLLLLAAAIRPRFPRLPRHAVTLERADAPRLFALLDSVASAAGTRTADKVVIDAGFNASVTAYGIRHRRLLTLGLPLWHVLTPQQRVAVLGHEFGHYANGDMRRGMVVGTALNTLAGWYVLLLPAARLRRGALEAVARALMTVPRGAVLALLRLLDRCTLHTARRAEYRADAVAARTASTEAMVEVLDALLGGDSVMHELRRQGILARTRNRGADPRAIADGLWAHLAEHARTVPGHEWERLRRVDERRGHRVRATHPPRYLRRDLLAKAPPEPGTVWLDAAEVAAIDAELAVLEPTLAKDTLRDLHL</sequence>
<evidence type="ECO:0000256" key="2">
    <source>
        <dbReference type="ARBA" id="ARBA00004651"/>
    </source>
</evidence>
<keyword evidence="6" id="KW-0479">Metal-binding</keyword>
<protein>
    <submittedName>
        <fullName evidence="15">M48 family metalloprotease</fullName>
        <ecNumber evidence="15">3.4.24.-</ecNumber>
    </submittedName>
</protein>
<dbReference type="PANTHER" id="PTHR43221">
    <property type="entry name" value="PROTEASE HTPX"/>
    <property type="match status" value="1"/>
</dbReference>
<evidence type="ECO:0000256" key="9">
    <source>
        <dbReference type="ARBA" id="ARBA00022989"/>
    </source>
</evidence>
<evidence type="ECO:0000256" key="7">
    <source>
        <dbReference type="ARBA" id="ARBA00022801"/>
    </source>
</evidence>
<feature type="compositionally biased region" description="Pro residues" evidence="12">
    <location>
        <begin position="45"/>
        <end position="62"/>
    </location>
</feature>
<evidence type="ECO:0000256" key="11">
    <source>
        <dbReference type="ARBA" id="ARBA00023136"/>
    </source>
</evidence>
<reference evidence="15 16" key="1">
    <citation type="submission" date="2021-08" db="EMBL/GenBank/DDBJ databases">
        <title>WGS of actinomycetes from Thailand.</title>
        <authorList>
            <person name="Thawai C."/>
        </authorList>
    </citation>
    <scope>NUCLEOTIDE SEQUENCE [LARGE SCALE GENOMIC DNA]</scope>
    <source>
        <strain evidence="15 16">PLK6-54</strain>
    </source>
</reference>
<comment type="cofactor">
    <cofactor evidence="1">
        <name>Zn(2+)</name>
        <dbReference type="ChEBI" id="CHEBI:29105"/>
    </cofactor>
</comment>
<feature type="transmembrane region" description="Helical" evidence="13">
    <location>
        <begin position="320"/>
        <end position="338"/>
    </location>
</feature>
<evidence type="ECO:0000256" key="1">
    <source>
        <dbReference type="ARBA" id="ARBA00001947"/>
    </source>
</evidence>
<feature type="domain" description="Peptidase M48" evidence="14">
    <location>
        <begin position="249"/>
        <end position="478"/>
    </location>
</feature>
<evidence type="ECO:0000313" key="15">
    <source>
        <dbReference type="EMBL" id="MBY8877884.1"/>
    </source>
</evidence>
<dbReference type="InterPro" id="IPR001915">
    <property type="entry name" value="Peptidase_M48"/>
</dbReference>
<name>A0ABS7Q408_9ACTN</name>
<evidence type="ECO:0000256" key="12">
    <source>
        <dbReference type="SAM" id="MobiDB-lite"/>
    </source>
</evidence>
<proteinExistence type="predicted"/>
<evidence type="ECO:0000256" key="3">
    <source>
        <dbReference type="ARBA" id="ARBA00022475"/>
    </source>
</evidence>
<evidence type="ECO:0000256" key="4">
    <source>
        <dbReference type="ARBA" id="ARBA00022670"/>
    </source>
</evidence>
<dbReference type="CDD" id="cd07328">
    <property type="entry name" value="M48_Ste24p_like"/>
    <property type="match status" value="1"/>
</dbReference>
<organism evidence="15 16">
    <name type="scientific">Actinacidiphila acidipaludis</name>
    <dbReference type="NCBI Taxonomy" id="2873382"/>
    <lineage>
        <taxon>Bacteria</taxon>
        <taxon>Bacillati</taxon>
        <taxon>Actinomycetota</taxon>
        <taxon>Actinomycetes</taxon>
        <taxon>Kitasatosporales</taxon>
        <taxon>Streptomycetaceae</taxon>
        <taxon>Actinacidiphila</taxon>
    </lineage>
</organism>
<keyword evidence="5 13" id="KW-0812">Transmembrane</keyword>
<dbReference type="PANTHER" id="PTHR43221:SF1">
    <property type="entry name" value="PROTEASE HTPX"/>
    <property type="match status" value="1"/>
</dbReference>
<dbReference type="EC" id="3.4.24.-" evidence="15"/>
<comment type="subcellular location">
    <subcellularLocation>
        <location evidence="2">Cell membrane</location>
        <topology evidence="2">Multi-pass membrane protein</topology>
    </subcellularLocation>
</comment>